<evidence type="ECO:0000259" key="3">
    <source>
        <dbReference type="Pfam" id="PF09557"/>
    </source>
</evidence>
<feature type="region of interest" description="Disordered" evidence="1">
    <location>
        <begin position="231"/>
        <end position="268"/>
    </location>
</feature>
<dbReference type="AlphaFoldDB" id="A0A1H0VRL9"/>
<name>A0A1H0VRL9_9PSEU</name>
<accession>A0A1H0VRL9</accession>
<dbReference type="Pfam" id="PF09557">
    <property type="entry name" value="DUF2382"/>
    <property type="match status" value="1"/>
</dbReference>
<sequence length="268" mass="29911">MTNTIRERMTHWTGREVHDPAGDKIGTVAQLWFDDDSGQPTWLSVSTGLFGLRESFLPVQGITEDTNGDLRTPYTKDQVKDAPNIDADGAHLDTDEEERLYNHYGVSTARNADAGYVGGGRDITDRDTTGRDTTGRGADEAMTRSEERLKVGTEQREAGRARLRKYVVTETEQVEVPVTREKVRLEREPITEANRGEALSGPAISEAEHEVTLHEERPVVDTEAVPVERVRLSKEQVTDTETVSGEVRKERIDTDAEGDVDQGRHGRR</sequence>
<feature type="domain" description="PRC-barrel" evidence="2">
    <location>
        <begin position="13"/>
        <end position="69"/>
    </location>
</feature>
<dbReference type="GO" id="GO:0030077">
    <property type="term" value="C:plasma membrane light-harvesting complex"/>
    <property type="evidence" value="ECO:0007669"/>
    <property type="project" value="InterPro"/>
</dbReference>
<dbReference type="PANTHER" id="PTHR38463">
    <property type="entry name" value="STRESS RESPONSE PROTEIN YSNF"/>
    <property type="match status" value="1"/>
</dbReference>
<evidence type="ECO:0000256" key="1">
    <source>
        <dbReference type="SAM" id="MobiDB-lite"/>
    </source>
</evidence>
<organism evidence="4 5">
    <name type="scientific">Lentzea jiangxiensis</name>
    <dbReference type="NCBI Taxonomy" id="641025"/>
    <lineage>
        <taxon>Bacteria</taxon>
        <taxon>Bacillati</taxon>
        <taxon>Actinomycetota</taxon>
        <taxon>Actinomycetes</taxon>
        <taxon>Pseudonocardiales</taxon>
        <taxon>Pseudonocardiaceae</taxon>
        <taxon>Lentzea</taxon>
    </lineage>
</organism>
<dbReference type="PANTHER" id="PTHR38463:SF1">
    <property type="entry name" value="STRESS RESPONSE PROTEIN YSNF"/>
    <property type="match status" value="1"/>
</dbReference>
<dbReference type="Pfam" id="PF05239">
    <property type="entry name" value="PRC"/>
    <property type="match status" value="1"/>
</dbReference>
<dbReference type="InterPro" id="IPR014747">
    <property type="entry name" value="Bac_photo_RC_H_C"/>
</dbReference>
<dbReference type="InterPro" id="IPR027275">
    <property type="entry name" value="PRC-brl_dom"/>
</dbReference>
<feature type="compositionally biased region" description="Basic and acidic residues" evidence="1">
    <location>
        <begin position="122"/>
        <end position="144"/>
    </location>
</feature>
<evidence type="ECO:0000313" key="4">
    <source>
        <dbReference type="EMBL" id="SDP81004.1"/>
    </source>
</evidence>
<feature type="domain" description="DUF2382" evidence="3">
    <location>
        <begin position="142"/>
        <end position="253"/>
    </location>
</feature>
<dbReference type="STRING" id="641025.SAMN05421507_11589"/>
<dbReference type="SUPFAM" id="SSF50346">
    <property type="entry name" value="PRC-barrel domain"/>
    <property type="match status" value="1"/>
</dbReference>
<dbReference type="InterPro" id="IPR019060">
    <property type="entry name" value="DUF2382"/>
</dbReference>
<dbReference type="OrthoDB" id="3712018at2"/>
<reference evidence="5" key="1">
    <citation type="submission" date="2016-10" db="EMBL/GenBank/DDBJ databases">
        <authorList>
            <person name="Varghese N."/>
            <person name="Submissions S."/>
        </authorList>
    </citation>
    <scope>NUCLEOTIDE SEQUENCE [LARGE SCALE GENOMIC DNA]</scope>
    <source>
        <strain evidence="5">CGMCC 4.6609</strain>
    </source>
</reference>
<keyword evidence="5" id="KW-1185">Reference proteome</keyword>
<dbReference type="EMBL" id="FNIX01000015">
    <property type="protein sequence ID" value="SDP81004.1"/>
    <property type="molecule type" value="Genomic_DNA"/>
</dbReference>
<dbReference type="Gene3D" id="3.90.50.10">
    <property type="entry name" value="Photosynthetic Reaction Center, subunit H, domain 2"/>
    <property type="match status" value="1"/>
</dbReference>
<evidence type="ECO:0000313" key="5">
    <source>
        <dbReference type="Proteomes" id="UP000199691"/>
    </source>
</evidence>
<dbReference type="Proteomes" id="UP000199691">
    <property type="component" value="Unassembled WGS sequence"/>
</dbReference>
<dbReference type="InterPro" id="IPR052967">
    <property type="entry name" value="Stress_Response_Assoc"/>
</dbReference>
<gene>
    <name evidence="4" type="ORF">SAMN05421507_11589</name>
</gene>
<protein>
    <submittedName>
        <fullName evidence="4">Conserved domain-containing protein</fullName>
    </submittedName>
</protein>
<evidence type="ECO:0000259" key="2">
    <source>
        <dbReference type="Pfam" id="PF05239"/>
    </source>
</evidence>
<dbReference type="InterPro" id="IPR011033">
    <property type="entry name" value="PRC_barrel-like_sf"/>
</dbReference>
<dbReference type="RefSeq" id="WP_090102234.1">
    <property type="nucleotide sequence ID" value="NZ_FNIX01000015.1"/>
</dbReference>
<dbReference type="GO" id="GO:0019684">
    <property type="term" value="P:photosynthesis, light reaction"/>
    <property type="evidence" value="ECO:0007669"/>
    <property type="project" value="InterPro"/>
</dbReference>
<proteinExistence type="predicted"/>
<feature type="region of interest" description="Disordered" evidence="1">
    <location>
        <begin position="117"/>
        <end position="144"/>
    </location>
</feature>